<gene>
    <name evidence="2" type="ORF">ACI8B_300060</name>
</gene>
<organism evidence="2 3">
    <name type="scientific">Acinetobacter proteolyticus</name>
    <dbReference type="NCBI Taxonomy" id="1776741"/>
    <lineage>
        <taxon>Bacteria</taxon>
        <taxon>Pseudomonadati</taxon>
        <taxon>Pseudomonadota</taxon>
        <taxon>Gammaproteobacteria</taxon>
        <taxon>Moraxellales</taxon>
        <taxon>Moraxellaceae</taxon>
        <taxon>Acinetobacter</taxon>
    </lineage>
</organism>
<feature type="transmembrane region" description="Helical" evidence="1">
    <location>
        <begin position="21"/>
        <end position="43"/>
    </location>
</feature>
<proteinExistence type="predicted"/>
<sequence length="95" mass="11128">MKNFNEMELAAKKWSVKKRPAKYAAWILPLILSFFMSGTLSLVNLWMRTGFISGFTMIWLETWMFSWLIAYPLVLMLLPVVRRLTGLIVDMQARP</sequence>
<dbReference type="Proteomes" id="UP000430404">
    <property type="component" value="Unassembled WGS sequence"/>
</dbReference>
<dbReference type="Pfam" id="PF11391">
    <property type="entry name" value="DUF2798"/>
    <property type="match status" value="1"/>
</dbReference>
<dbReference type="EMBL" id="CABWKZ010000024">
    <property type="protein sequence ID" value="VXA56929.1"/>
    <property type="molecule type" value="Genomic_DNA"/>
</dbReference>
<reference evidence="2 3" key="1">
    <citation type="submission" date="2019-10" db="EMBL/GenBank/DDBJ databases">
        <authorList>
            <person name="Karimi E."/>
        </authorList>
    </citation>
    <scope>NUCLEOTIDE SEQUENCE [LARGE SCALE GENOMIC DNA]</scope>
    <source>
        <strain evidence="2">Acinetobacter sp. 8BE</strain>
    </source>
</reference>
<evidence type="ECO:0008006" key="4">
    <source>
        <dbReference type="Google" id="ProtNLM"/>
    </source>
</evidence>
<keyword evidence="1" id="KW-0472">Membrane</keyword>
<keyword evidence="1" id="KW-0812">Transmembrane</keyword>
<protein>
    <recommendedName>
        <fullName evidence="4">DUF2798 domain-containing protein</fullName>
    </recommendedName>
</protein>
<dbReference type="InterPro" id="IPR021529">
    <property type="entry name" value="DUF2798"/>
</dbReference>
<evidence type="ECO:0000313" key="2">
    <source>
        <dbReference type="EMBL" id="VXA56929.1"/>
    </source>
</evidence>
<dbReference type="AlphaFoldDB" id="A0A653KA70"/>
<name>A0A653KA70_9GAMM</name>
<feature type="transmembrane region" description="Helical" evidence="1">
    <location>
        <begin position="63"/>
        <end position="81"/>
    </location>
</feature>
<keyword evidence="1" id="KW-1133">Transmembrane helix</keyword>
<evidence type="ECO:0000313" key="3">
    <source>
        <dbReference type="Proteomes" id="UP000430404"/>
    </source>
</evidence>
<accession>A0A653KA70</accession>
<evidence type="ECO:0000256" key="1">
    <source>
        <dbReference type="SAM" id="Phobius"/>
    </source>
</evidence>